<dbReference type="PANTHER" id="PTHR34352:SF1">
    <property type="entry name" value="PROTEIN YHFA"/>
    <property type="match status" value="1"/>
</dbReference>
<dbReference type="EMBL" id="PGVA01000036">
    <property type="protein sequence ID" value="PLR81340.1"/>
    <property type="molecule type" value="Genomic_DNA"/>
</dbReference>
<reference evidence="1 3" key="1">
    <citation type="submission" date="2017-11" db="EMBL/GenBank/DDBJ databases">
        <title>Comparitive Functional Genomics of Dry Heat Resistant strains isolated from the Viking Spacecraft.</title>
        <authorList>
            <person name="Seuylemezian A."/>
            <person name="Cooper K."/>
            <person name="Vaishampayan P."/>
        </authorList>
    </citation>
    <scope>NUCLEOTIDE SEQUENCE [LARGE SCALE GENOMIC DNA]</scope>
    <source>
        <strain evidence="1 3">M4.6</strain>
    </source>
</reference>
<accession>A0A2N5GJH4</accession>
<dbReference type="OrthoDB" id="13625at2"/>
<evidence type="ECO:0000313" key="3">
    <source>
        <dbReference type="Proteomes" id="UP000234951"/>
    </source>
</evidence>
<dbReference type="InterPro" id="IPR015946">
    <property type="entry name" value="KH_dom-like_a/b"/>
</dbReference>
<proteinExistence type="predicted"/>
<gene>
    <name evidence="1" type="ORF">CU635_15335</name>
    <name evidence="2" type="ORF">CVD25_15690</name>
</gene>
<keyword evidence="4" id="KW-1185">Reference proteome</keyword>
<dbReference type="Pfam" id="PF02566">
    <property type="entry name" value="OsmC"/>
    <property type="match status" value="1"/>
</dbReference>
<dbReference type="Proteomes" id="UP000235114">
    <property type="component" value="Unassembled WGS sequence"/>
</dbReference>
<sequence length="129" mass="14710">MEFKMKESGFYSEFAFGRLDVSGNEQHGFRPFQLMVSALAVCSGGVLRSVLEKMRIEVYDITIDADVRRNEQEANKIEAVHLHFRISGKDLIAEKIEKAMKLTEKNCPMVQSVKGSIQINETFEIIDNH</sequence>
<dbReference type="AlphaFoldDB" id="A0A2N5GJH4"/>
<dbReference type="PANTHER" id="PTHR34352">
    <property type="entry name" value="PROTEIN YHFA"/>
    <property type="match status" value="1"/>
</dbReference>
<name>A0A2N5GJH4_9BACI</name>
<protein>
    <submittedName>
        <fullName evidence="1">Osmotically inducible protein C</fullName>
    </submittedName>
</protein>
<reference evidence="2 4" key="2">
    <citation type="submission" date="2017-12" db="EMBL/GenBank/DDBJ databases">
        <title>Comparative Functional Genomics of Dry Heat Resistant strains isolated from the Viking Spacecraft.</title>
        <authorList>
            <person name="Seuylemezian A."/>
            <person name="Cooper K."/>
            <person name="Vaishampayan P."/>
        </authorList>
    </citation>
    <scope>NUCLEOTIDE SEQUENCE [LARGE SCALE GENOMIC DNA]</scope>
    <source>
        <strain evidence="2 4">ATCC 29669</strain>
    </source>
</reference>
<evidence type="ECO:0000313" key="1">
    <source>
        <dbReference type="EMBL" id="PLR81340.1"/>
    </source>
</evidence>
<dbReference type="Proteomes" id="UP000234951">
    <property type="component" value="Unassembled WGS sequence"/>
</dbReference>
<dbReference type="EMBL" id="PGVD01000045">
    <property type="protein sequence ID" value="PLR94904.1"/>
    <property type="molecule type" value="Genomic_DNA"/>
</dbReference>
<evidence type="ECO:0000313" key="4">
    <source>
        <dbReference type="Proteomes" id="UP000235114"/>
    </source>
</evidence>
<organism evidence="1 3">
    <name type="scientific">Bacillus canaveralius</name>
    <dbReference type="NCBI Taxonomy" id="1403243"/>
    <lineage>
        <taxon>Bacteria</taxon>
        <taxon>Bacillati</taxon>
        <taxon>Bacillota</taxon>
        <taxon>Bacilli</taxon>
        <taxon>Bacillales</taxon>
        <taxon>Bacillaceae</taxon>
        <taxon>Bacillus</taxon>
    </lineage>
</organism>
<dbReference type="Gene3D" id="3.30.300.20">
    <property type="match status" value="1"/>
</dbReference>
<dbReference type="InterPro" id="IPR003718">
    <property type="entry name" value="OsmC/Ohr_fam"/>
</dbReference>
<dbReference type="InterPro" id="IPR036102">
    <property type="entry name" value="OsmC/Ohrsf"/>
</dbReference>
<dbReference type="SUPFAM" id="SSF82784">
    <property type="entry name" value="OsmC-like"/>
    <property type="match status" value="1"/>
</dbReference>
<dbReference type="RefSeq" id="WP_101578261.1">
    <property type="nucleotide sequence ID" value="NZ_PGVA01000036.1"/>
</dbReference>
<evidence type="ECO:0000313" key="2">
    <source>
        <dbReference type="EMBL" id="PLR94904.1"/>
    </source>
</evidence>
<comment type="caution">
    <text evidence="1">The sequence shown here is derived from an EMBL/GenBank/DDBJ whole genome shotgun (WGS) entry which is preliminary data.</text>
</comment>